<evidence type="ECO:0000313" key="3">
    <source>
        <dbReference type="Proteomes" id="UP000054302"/>
    </source>
</evidence>
<feature type="compositionally biased region" description="Polar residues" evidence="1">
    <location>
        <begin position="87"/>
        <end position="97"/>
    </location>
</feature>
<gene>
    <name evidence="2" type="ORF">PV10_07310</name>
</gene>
<evidence type="ECO:0000256" key="1">
    <source>
        <dbReference type="SAM" id="MobiDB-lite"/>
    </source>
</evidence>
<keyword evidence="3" id="KW-1185">Reference proteome</keyword>
<dbReference type="GeneID" id="27325155"/>
<organism evidence="2 3">
    <name type="scientific">Exophiala mesophila</name>
    <name type="common">Black yeast-like fungus</name>
    <dbReference type="NCBI Taxonomy" id="212818"/>
    <lineage>
        <taxon>Eukaryota</taxon>
        <taxon>Fungi</taxon>
        <taxon>Dikarya</taxon>
        <taxon>Ascomycota</taxon>
        <taxon>Pezizomycotina</taxon>
        <taxon>Eurotiomycetes</taxon>
        <taxon>Chaetothyriomycetidae</taxon>
        <taxon>Chaetothyriales</taxon>
        <taxon>Herpotrichiellaceae</taxon>
        <taxon>Exophiala</taxon>
    </lineage>
</organism>
<dbReference type="VEuPathDB" id="FungiDB:PV10_07310"/>
<proteinExistence type="predicted"/>
<sequence>MAEVPEKYLFVSPITSTSQPTKYRTDLIKAQARSHAARVSYPRHPKARRETWTRRPDDDSSNDAQAGIPYIAESRPTSEEPSPKVKNATNHVSSNDSKAPMNIAFRPRKPLVIKFRVHAAKRRPVKVVGASRSFVQSPKIPINISKSALDPFVRSSIELSVPDKHLLHLYLSTVPDQIYGTTTGTVSEVARNVSLNVISDNAITTMWLLLVVESQVVSFQPSRKDAQLSILTRRNQIYRSMNARLADKSSSTAEDFLLSVAIAAACEKRLGNDVLAEQHLSAVKRILLLNGGLSSIRRLKYPTGLMIINIIVENQLRSLFDTKSLLDARLAALITTTLAQIQTWNAHLRQHAQVKLQQRERNSSTSFTISNAASSSSSSHRRFISGDATSSDCLTDRARAFAPMTALHCYVRVPAESDPDSFELDDAQCRFFLGMLFTINAALYAFRSSARHTSRYLQALTRAVEMSTPANFVLRAGGSKLPSLMMLMMIAHNVVDIEGPAGFHEESDIETDTDAVFRVEEIFEFVGLIMIAGLDSRVSVIRALSSWLIFEITDSKSLSHIPLQAVVDDVRTSWTPN</sequence>
<accession>A0A0D1Z573</accession>
<dbReference type="HOGENOM" id="CLU_470889_0_0_1"/>
<dbReference type="AlphaFoldDB" id="A0A0D1Z573"/>
<dbReference type="EMBL" id="KN847524">
    <property type="protein sequence ID" value="KIV89957.1"/>
    <property type="molecule type" value="Genomic_DNA"/>
</dbReference>
<reference evidence="2 3" key="1">
    <citation type="submission" date="2015-01" db="EMBL/GenBank/DDBJ databases">
        <title>The Genome Sequence of Exophiala mesophila CBS40295.</title>
        <authorList>
            <consortium name="The Broad Institute Genomics Platform"/>
            <person name="Cuomo C."/>
            <person name="de Hoog S."/>
            <person name="Gorbushina A."/>
            <person name="Stielow B."/>
            <person name="Teixiera M."/>
            <person name="Abouelleil A."/>
            <person name="Chapman S.B."/>
            <person name="Priest M."/>
            <person name="Young S.K."/>
            <person name="Wortman J."/>
            <person name="Nusbaum C."/>
            <person name="Birren B."/>
        </authorList>
    </citation>
    <scope>NUCLEOTIDE SEQUENCE [LARGE SCALE GENOMIC DNA]</scope>
    <source>
        <strain evidence="2 3">CBS 40295</strain>
    </source>
</reference>
<evidence type="ECO:0000313" key="2">
    <source>
        <dbReference type="EMBL" id="KIV89957.1"/>
    </source>
</evidence>
<dbReference type="RefSeq" id="XP_016221531.1">
    <property type="nucleotide sequence ID" value="XM_016372199.1"/>
</dbReference>
<name>A0A0D1Z573_EXOME</name>
<feature type="region of interest" description="Disordered" evidence="1">
    <location>
        <begin position="33"/>
        <end position="101"/>
    </location>
</feature>
<protein>
    <submittedName>
        <fullName evidence="2">Uncharacterized protein</fullName>
    </submittedName>
</protein>
<dbReference type="OrthoDB" id="3502590at2759"/>
<dbReference type="Proteomes" id="UP000054302">
    <property type="component" value="Unassembled WGS sequence"/>
</dbReference>
<feature type="compositionally biased region" description="Basic and acidic residues" evidence="1">
    <location>
        <begin position="48"/>
        <end position="58"/>
    </location>
</feature>